<gene>
    <name evidence="2" type="ORF">C1280_35495</name>
</gene>
<proteinExistence type="predicted"/>
<evidence type="ECO:0000313" key="2">
    <source>
        <dbReference type="EMBL" id="AWM41782.1"/>
    </source>
</evidence>
<sequence>MTTADDRYLPGSPSKRLLTSVRRTLKGYGMRPHNLTLWRDTWAWALAVRNSYLFHQRWPNANEIAAQYVTLLLADMRATPGFRLPFRATEKQTPAVQARLAAAAGRALPGAQTTEPKLLPPAEPPAA</sequence>
<feature type="compositionally biased region" description="Pro residues" evidence="1">
    <location>
        <begin position="118"/>
        <end position="127"/>
    </location>
</feature>
<evidence type="ECO:0000313" key="3">
    <source>
        <dbReference type="Proteomes" id="UP000245802"/>
    </source>
</evidence>
<dbReference type="EMBL" id="CP025958">
    <property type="protein sequence ID" value="AWM41782.1"/>
    <property type="molecule type" value="Genomic_DNA"/>
</dbReference>
<keyword evidence="3" id="KW-1185">Reference proteome</keyword>
<organism evidence="2 3">
    <name type="scientific">Gemmata obscuriglobus</name>
    <dbReference type="NCBI Taxonomy" id="114"/>
    <lineage>
        <taxon>Bacteria</taxon>
        <taxon>Pseudomonadati</taxon>
        <taxon>Planctomycetota</taxon>
        <taxon>Planctomycetia</taxon>
        <taxon>Gemmatales</taxon>
        <taxon>Gemmataceae</taxon>
        <taxon>Gemmata</taxon>
    </lineage>
</organism>
<feature type="compositionally biased region" description="Low complexity" evidence="1">
    <location>
        <begin position="101"/>
        <end position="117"/>
    </location>
</feature>
<dbReference type="Proteomes" id="UP000245802">
    <property type="component" value="Chromosome"/>
</dbReference>
<reference evidence="2 3" key="1">
    <citation type="submission" date="2018-01" db="EMBL/GenBank/DDBJ databases">
        <title>G. obscuriglobus.</title>
        <authorList>
            <person name="Franke J."/>
            <person name="Blomberg W."/>
            <person name="Selmecki A."/>
        </authorList>
    </citation>
    <scope>NUCLEOTIDE SEQUENCE [LARGE SCALE GENOMIC DNA]</scope>
    <source>
        <strain evidence="2 3">DSM 5831</strain>
    </source>
</reference>
<feature type="region of interest" description="Disordered" evidence="1">
    <location>
        <begin position="101"/>
        <end position="127"/>
    </location>
</feature>
<dbReference type="AlphaFoldDB" id="A0A2Z3HBL3"/>
<dbReference type="KEGG" id="gog:C1280_35495"/>
<accession>A0A2Z3HBL3</accession>
<protein>
    <submittedName>
        <fullName evidence="2">Uncharacterized protein</fullName>
    </submittedName>
</protein>
<dbReference type="RefSeq" id="WP_010038362.1">
    <property type="nucleotide sequence ID" value="NZ_CP025958.1"/>
</dbReference>
<name>A0A2Z3HBL3_9BACT</name>
<evidence type="ECO:0000256" key="1">
    <source>
        <dbReference type="SAM" id="MobiDB-lite"/>
    </source>
</evidence>